<dbReference type="Proteomes" id="UP000030121">
    <property type="component" value="Unassembled WGS sequence"/>
</dbReference>
<evidence type="ECO:0008006" key="3">
    <source>
        <dbReference type="Google" id="ProtNLM"/>
    </source>
</evidence>
<organism evidence="1 2">
    <name type="scientific">Flavobacterium suncheonense GH29-5 = DSM 17707</name>
    <dbReference type="NCBI Taxonomy" id="1121899"/>
    <lineage>
        <taxon>Bacteria</taxon>
        <taxon>Pseudomonadati</taxon>
        <taxon>Bacteroidota</taxon>
        <taxon>Flavobacteriia</taxon>
        <taxon>Flavobacteriales</taxon>
        <taxon>Flavobacteriaceae</taxon>
        <taxon>Flavobacterium</taxon>
    </lineage>
</organism>
<reference evidence="1 2" key="1">
    <citation type="submission" date="2013-09" db="EMBL/GenBank/DDBJ databases">
        <authorList>
            <person name="Zeng Z."/>
            <person name="Chen C."/>
        </authorList>
    </citation>
    <scope>NUCLEOTIDE SEQUENCE [LARGE SCALE GENOMIC DNA]</scope>
    <source>
        <strain evidence="1 2">GH29-5</strain>
    </source>
</reference>
<keyword evidence="2" id="KW-1185">Reference proteome</keyword>
<accession>A0A0A2M0P5</accession>
<dbReference type="OrthoDB" id="1436399at2"/>
<evidence type="ECO:0000313" key="2">
    <source>
        <dbReference type="Proteomes" id="UP000030121"/>
    </source>
</evidence>
<dbReference type="AlphaFoldDB" id="A0A0A2M0P5"/>
<protein>
    <recommendedName>
        <fullName evidence="3">Lipoprotein</fullName>
    </recommendedName>
</protein>
<name>A0A0A2M0P5_9FLAO</name>
<gene>
    <name evidence="1" type="ORF">Q764_14255</name>
</gene>
<comment type="caution">
    <text evidence="1">The sequence shown here is derived from an EMBL/GenBank/DDBJ whole genome shotgun (WGS) entry which is preliminary data.</text>
</comment>
<dbReference type="PROSITE" id="PS51257">
    <property type="entry name" value="PROKAR_LIPOPROTEIN"/>
    <property type="match status" value="1"/>
</dbReference>
<dbReference type="RefSeq" id="WP_026981027.1">
    <property type="nucleotide sequence ID" value="NZ_AUCZ01000042.1"/>
</dbReference>
<evidence type="ECO:0000313" key="1">
    <source>
        <dbReference type="EMBL" id="KGO85043.1"/>
    </source>
</evidence>
<proteinExistence type="predicted"/>
<sequence>MRELIVFFIFLSFFGCKKKSSITSQVSIDSIFVAEKFNPSKIYSDSISLYYKGKSILQIGQSTEKLEKSLSFRPDPNLKHQNYWPYIIDYLSTDDFYTIKQTEGSINGIIFFSTNVEKKFLQLTVVGH</sequence>
<dbReference type="EMBL" id="JRLW01000057">
    <property type="protein sequence ID" value="KGO85043.1"/>
    <property type="molecule type" value="Genomic_DNA"/>
</dbReference>